<dbReference type="Proteomes" id="UP000267017">
    <property type="component" value="Unassembled WGS sequence"/>
</dbReference>
<accession>A0A3P3U3D8</accession>
<name>A0A3P3U3D8_9BACL</name>
<dbReference type="AlphaFoldDB" id="A0A3P3U3D8"/>
<proteinExistence type="predicted"/>
<dbReference type="PANTHER" id="PTHR48081">
    <property type="entry name" value="AB HYDROLASE SUPERFAMILY PROTEIN C4A8.06C"/>
    <property type="match status" value="1"/>
</dbReference>
<dbReference type="OrthoDB" id="179999at2"/>
<keyword evidence="1 3" id="KW-0378">Hydrolase</keyword>
<dbReference type="EMBL" id="RRCN01000001">
    <property type="protein sequence ID" value="RRJ64841.1"/>
    <property type="molecule type" value="Genomic_DNA"/>
</dbReference>
<dbReference type="InterPro" id="IPR029058">
    <property type="entry name" value="AB_hydrolase_fold"/>
</dbReference>
<comment type="caution">
    <text evidence="3">The sequence shown here is derived from an EMBL/GenBank/DDBJ whole genome shotgun (WGS) entry which is preliminary data.</text>
</comment>
<dbReference type="InterPro" id="IPR050300">
    <property type="entry name" value="GDXG_lipolytic_enzyme"/>
</dbReference>
<gene>
    <name evidence="3" type="ORF">EHV15_19350</name>
</gene>
<dbReference type="InterPro" id="IPR013094">
    <property type="entry name" value="AB_hydrolase_3"/>
</dbReference>
<keyword evidence="4" id="KW-1185">Reference proteome</keyword>
<organism evidence="3 4">
    <name type="scientific">Paenibacillus oralis</name>
    <dbReference type="NCBI Taxonomy" id="2490856"/>
    <lineage>
        <taxon>Bacteria</taxon>
        <taxon>Bacillati</taxon>
        <taxon>Bacillota</taxon>
        <taxon>Bacilli</taxon>
        <taxon>Bacillales</taxon>
        <taxon>Paenibacillaceae</taxon>
        <taxon>Paenibacillus</taxon>
    </lineage>
</organism>
<dbReference type="Pfam" id="PF07859">
    <property type="entry name" value="Abhydrolase_3"/>
    <property type="match status" value="1"/>
</dbReference>
<dbReference type="Gene3D" id="3.40.50.1820">
    <property type="entry name" value="alpha/beta hydrolase"/>
    <property type="match status" value="1"/>
</dbReference>
<reference evidence="3 4" key="1">
    <citation type="submission" date="2018-11" db="EMBL/GenBank/DDBJ databases">
        <title>Genome sequencing of Paenibacillus sp. KCOM 3021 (= ChDC PVNT-B20).</title>
        <authorList>
            <person name="Kook J.-K."/>
            <person name="Park S.-N."/>
            <person name="Lim Y.K."/>
        </authorList>
    </citation>
    <scope>NUCLEOTIDE SEQUENCE [LARGE SCALE GENOMIC DNA]</scope>
    <source>
        <strain evidence="3 4">KCOM 3021</strain>
    </source>
</reference>
<evidence type="ECO:0000313" key="4">
    <source>
        <dbReference type="Proteomes" id="UP000267017"/>
    </source>
</evidence>
<evidence type="ECO:0000259" key="2">
    <source>
        <dbReference type="Pfam" id="PF07859"/>
    </source>
</evidence>
<protein>
    <submittedName>
        <fullName evidence="3">Alpha/beta hydrolase</fullName>
    </submittedName>
</protein>
<sequence length="299" mass="34326">MLSKLFAYERVTIPIHTINELQLYGSFYRGSKNQTYKGTILYFHGGGLIFGHREDMPKKYISLLTENGYGLLALDYLLAPESKLPAIMQAIHRSIEWFMKEGLHTLKIDPSNYYVMGRSAGGYLALYHAVHASVRPRGVIVFYGYYTLSDASFTVPSRHFLNYPKVSDKMIQQLVGNQPISSAPTDQRYPLYLAARQRGDWLSVILDDTDHQRTYSLTKEQLMGLPPTFITAAHQDPDVPVRQAKWLHKYIPESTLHIVESNEHDFDRTHIDTLGINTYTVLVEWLNNPQQKYKLKGII</sequence>
<dbReference type="PANTHER" id="PTHR48081:SF3">
    <property type="entry name" value="ALPHA_BETA HYDROLASE FOLD-3 DOMAIN-CONTAINING PROTEIN"/>
    <property type="match status" value="1"/>
</dbReference>
<dbReference type="SUPFAM" id="SSF53474">
    <property type="entry name" value="alpha/beta-Hydrolases"/>
    <property type="match status" value="1"/>
</dbReference>
<feature type="domain" description="Alpha/beta hydrolase fold-3" evidence="2">
    <location>
        <begin position="40"/>
        <end position="266"/>
    </location>
</feature>
<evidence type="ECO:0000313" key="3">
    <source>
        <dbReference type="EMBL" id="RRJ64841.1"/>
    </source>
</evidence>
<evidence type="ECO:0000256" key="1">
    <source>
        <dbReference type="ARBA" id="ARBA00022801"/>
    </source>
</evidence>
<dbReference type="GO" id="GO:0016787">
    <property type="term" value="F:hydrolase activity"/>
    <property type="evidence" value="ECO:0007669"/>
    <property type="project" value="UniProtKB-KW"/>
</dbReference>